<evidence type="ECO:0000313" key="1">
    <source>
        <dbReference type="EMBL" id="MPL96027.1"/>
    </source>
</evidence>
<organism evidence="1">
    <name type="scientific">bioreactor metagenome</name>
    <dbReference type="NCBI Taxonomy" id="1076179"/>
    <lineage>
        <taxon>unclassified sequences</taxon>
        <taxon>metagenomes</taxon>
        <taxon>ecological metagenomes</taxon>
    </lineage>
</organism>
<dbReference type="EMBL" id="VSSQ01000491">
    <property type="protein sequence ID" value="MPL96027.1"/>
    <property type="molecule type" value="Genomic_DNA"/>
</dbReference>
<dbReference type="AlphaFoldDB" id="A0A644VXK2"/>
<proteinExistence type="predicted"/>
<name>A0A644VXK2_9ZZZZ</name>
<gene>
    <name evidence="1" type="ORF">SDC9_42202</name>
</gene>
<sequence length="124" mass="14649">MKKKFYLLILLCYPIFQTSFAQNKGNDLDEYNPESVKGRKEFRASKGSCVYIIELLRASQSNDSIAINIFKDEYEIVNMPSRTKDWIVKQDYNKIIQIFSLEENEKYNCRLKLFKGYDPVLLID</sequence>
<comment type="caution">
    <text evidence="1">The sequence shown here is derived from an EMBL/GenBank/DDBJ whole genome shotgun (WGS) entry which is preliminary data.</text>
</comment>
<protein>
    <submittedName>
        <fullName evidence="1">Uncharacterized protein</fullName>
    </submittedName>
</protein>
<reference evidence="1" key="1">
    <citation type="submission" date="2019-08" db="EMBL/GenBank/DDBJ databases">
        <authorList>
            <person name="Kucharzyk K."/>
            <person name="Murdoch R.W."/>
            <person name="Higgins S."/>
            <person name="Loffler F."/>
        </authorList>
    </citation>
    <scope>NUCLEOTIDE SEQUENCE</scope>
</reference>
<accession>A0A644VXK2</accession>